<evidence type="ECO:0008006" key="5">
    <source>
        <dbReference type="Google" id="ProtNLM"/>
    </source>
</evidence>
<reference evidence="3 4" key="1">
    <citation type="submission" date="2017-09" db="EMBL/GenBank/DDBJ databases">
        <title>Depth-based differentiation of microbial function through sediment-hosted aquifers and enrichment of novel symbionts in the deep terrestrial subsurface.</title>
        <authorList>
            <person name="Probst A.J."/>
            <person name="Ladd B."/>
            <person name="Jarett J.K."/>
            <person name="Geller-Mcgrath D.E."/>
            <person name="Sieber C.M."/>
            <person name="Emerson J.B."/>
            <person name="Anantharaman K."/>
            <person name="Thomas B.C."/>
            <person name="Malmstrom R."/>
            <person name="Stieglmeier M."/>
            <person name="Klingl A."/>
            <person name="Woyke T."/>
            <person name="Ryan C.M."/>
            <person name="Banfield J.F."/>
        </authorList>
    </citation>
    <scope>NUCLEOTIDE SEQUENCE [LARGE SCALE GENOMIC DNA]</scope>
    <source>
        <strain evidence="3">CG11_big_fil_rev_8_21_14_0_20_39_10</strain>
    </source>
</reference>
<dbReference type="Gene3D" id="3.40.50.2000">
    <property type="entry name" value="Glycogen Phosphorylase B"/>
    <property type="match status" value="2"/>
</dbReference>
<evidence type="ECO:0000259" key="1">
    <source>
        <dbReference type="Pfam" id="PF00534"/>
    </source>
</evidence>
<dbReference type="SUPFAM" id="SSF53756">
    <property type="entry name" value="UDP-Glycosyltransferase/glycogen phosphorylase"/>
    <property type="match status" value="1"/>
</dbReference>
<comment type="caution">
    <text evidence="3">The sequence shown here is derived from an EMBL/GenBank/DDBJ whole genome shotgun (WGS) entry which is preliminary data.</text>
</comment>
<name>A0A2M6K9G6_9BACT</name>
<proteinExistence type="predicted"/>
<organism evidence="3 4">
    <name type="scientific">Candidatus Falkowbacteria bacterium CG11_big_fil_rev_8_21_14_0_20_39_10</name>
    <dbReference type="NCBI Taxonomy" id="1974570"/>
    <lineage>
        <taxon>Bacteria</taxon>
        <taxon>Candidatus Falkowiibacteriota</taxon>
    </lineage>
</organism>
<dbReference type="PANTHER" id="PTHR45947">
    <property type="entry name" value="SULFOQUINOVOSYL TRANSFERASE SQD2"/>
    <property type="match status" value="1"/>
</dbReference>
<dbReference type="EMBL" id="PCWW01000033">
    <property type="protein sequence ID" value="PIR13508.1"/>
    <property type="molecule type" value="Genomic_DNA"/>
</dbReference>
<feature type="domain" description="Glycosyltransferase subfamily 4-like N-terminal" evidence="2">
    <location>
        <begin position="59"/>
        <end position="170"/>
    </location>
</feature>
<dbReference type="InterPro" id="IPR028098">
    <property type="entry name" value="Glyco_trans_4-like_N"/>
</dbReference>
<dbReference type="Pfam" id="PF00534">
    <property type="entry name" value="Glycos_transf_1"/>
    <property type="match status" value="1"/>
</dbReference>
<dbReference type="GO" id="GO:0016757">
    <property type="term" value="F:glycosyltransferase activity"/>
    <property type="evidence" value="ECO:0007669"/>
    <property type="project" value="InterPro"/>
</dbReference>
<evidence type="ECO:0000313" key="3">
    <source>
        <dbReference type="EMBL" id="PIR13508.1"/>
    </source>
</evidence>
<accession>A0A2M6K9G6</accession>
<sequence>MNTLLFTLEYPPFRGGVASYYGNLVKYWPTFAKASAGKPTEKNEIFVLNNNDGKLLAGRLPILKWLPAFGALWQEVKSKKINHVLVGNILPLGTVTLVMSKILKFKYAVFIHGTDIAYAQKQTRKRWLAKIILKNADKVICNSRYTAGLVEKFIGDRDKVCVVNPGVDPTLTLPLRRRGNYAKNYNLDNKIILFTICRLIKRKGVDKAIEVMPEVLKSFPNLVYVVAGGGPDEGYLKTSPPAPFLIKRGELVFLGKITDEEKWTWLDLCDIFIMPTREEDGNFDGFGIVYLEANLSGKPVIAGRSGGVAEAVEDGVSGLLVDPNDAEEIKNAIIKLARDENLRKELGEQGRERAIKNFNWEKQVRKIYDLIK</sequence>
<feature type="domain" description="Glycosyl transferase family 1" evidence="1">
    <location>
        <begin position="186"/>
        <end position="353"/>
    </location>
</feature>
<dbReference type="CDD" id="cd03801">
    <property type="entry name" value="GT4_PimA-like"/>
    <property type="match status" value="1"/>
</dbReference>
<protein>
    <recommendedName>
        <fullName evidence="5">Glycosyl transferase family 1</fullName>
    </recommendedName>
</protein>
<dbReference type="InterPro" id="IPR001296">
    <property type="entry name" value="Glyco_trans_1"/>
</dbReference>
<gene>
    <name evidence="3" type="ORF">COV49_01955</name>
</gene>
<dbReference type="AlphaFoldDB" id="A0A2M6K9G6"/>
<dbReference type="Proteomes" id="UP000230869">
    <property type="component" value="Unassembled WGS sequence"/>
</dbReference>
<evidence type="ECO:0000259" key="2">
    <source>
        <dbReference type="Pfam" id="PF13439"/>
    </source>
</evidence>
<dbReference type="PANTHER" id="PTHR45947:SF3">
    <property type="entry name" value="SULFOQUINOVOSYL TRANSFERASE SQD2"/>
    <property type="match status" value="1"/>
</dbReference>
<evidence type="ECO:0000313" key="4">
    <source>
        <dbReference type="Proteomes" id="UP000230869"/>
    </source>
</evidence>
<dbReference type="InterPro" id="IPR050194">
    <property type="entry name" value="Glycosyltransferase_grp1"/>
</dbReference>
<dbReference type="Pfam" id="PF13439">
    <property type="entry name" value="Glyco_transf_4"/>
    <property type="match status" value="1"/>
</dbReference>